<dbReference type="SMART" id="SM00267">
    <property type="entry name" value="GGDEF"/>
    <property type="match status" value="1"/>
</dbReference>
<feature type="domain" description="GGDEF" evidence="5">
    <location>
        <begin position="215"/>
        <end position="344"/>
    </location>
</feature>
<dbReference type="InterPro" id="IPR043128">
    <property type="entry name" value="Rev_trsase/Diguanyl_cyclase"/>
</dbReference>
<dbReference type="GO" id="GO:0052621">
    <property type="term" value="F:diguanylate cyclase activity"/>
    <property type="evidence" value="ECO:0007669"/>
    <property type="project" value="UniProtKB-EC"/>
</dbReference>
<evidence type="ECO:0000259" key="5">
    <source>
        <dbReference type="PROSITE" id="PS50887"/>
    </source>
</evidence>
<comment type="caution">
    <text evidence="6">The sequence shown here is derived from an EMBL/GenBank/DDBJ whole genome shotgun (WGS) entry which is preliminary data.</text>
</comment>
<comment type="cofactor">
    <cofactor evidence="1">
        <name>Mg(2+)</name>
        <dbReference type="ChEBI" id="CHEBI:18420"/>
    </cofactor>
</comment>
<dbReference type="EC" id="2.7.7.65" evidence="2"/>
<keyword evidence="7" id="KW-1185">Reference proteome</keyword>
<dbReference type="Proteomes" id="UP000628710">
    <property type="component" value="Unassembled WGS sequence"/>
</dbReference>
<dbReference type="InterPro" id="IPR050469">
    <property type="entry name" value="Diguanylate_Cyclase"/>
</dbReference>
<feature type="transmembrane region" description="Helical" evidence="4">
    <location>
        <begin position="67"/>
        <end position="87"/>
    </location>
</feature>
<reference evidence="6" key="1">
    <citation type="submission" date="2020-12" db="EMBL/GenBank/DDBJ databases">
        <title>Marinomonas arctica sp. nov., a psychrotolerant bacterium isolated from the Arctic.</title>
        <authorList>
            <person name="Zhang Y."/>
        </authorList>
    </citation>
    <scope>NUCLEOTIDE SEQUENCE</scope>
    <source>
        <strain evidence="6">C1424</strain>
    </source>
</reference>
<dbReference type="RefSeq" id="WP_199468762.1">
    <property type="nucleotide sequence ID" value="NZ_JAEMNX010000012.1"/>
</dbReference>
<dbReference type="InterPro" id="IPR000160">
    <property type="entry name" value="GGDEF_dom"/>
</dbReference>
<dbReference type="CDD" id="cd01949">
    <property type="entry name" value="GGDEF"/>
    <property type="match status" value="1"/>
</dbReference>
<dbReference type="FunFam" id="3.30.70.270:FF:000001">
    <property type="entry name" value="Diguanylate cyclase domain protein"/>
    <property type="match status" value="1"/>
</dbReference>
<proteinExistence type="predicted"/>
<gene>
    <name evidence="6" type="ORF">I8J31_11780</name>
</gene>
<organism evidence="6 7">
    <name type="scientific">Marinomonas transparens</name>
    <dbReference type="NCBI Taxonomy" id="2795388"/>
    <lineage>
        <taxon>Bacteria</taxon>
        <taxon>Pseudomonadati</taxon>
        <taxon>Pseudomonadota</taxon>
        <taxon>Gammaproteobacteria</taxon>
        <taxon>Oceanospirillales</taxon>
        <taxon>Oceanospirillaceae</taxon>
        <taxon>Marinomonas</taxon>
    </lineage>
</organism>
<name>A0A934JR85_9GAMM</name>
<evidence type="ECO:0000313" key="7">
    <source>
        <dbReference type="Proteomes" id="UP000628710"/>
    </source>
</evidence>
<feature type="transmembrane region" description="Helical" evidence="4">
    <location>
        <begin position="93"/>
        <end position="109"/>
    </location>
</feature>
<dbReference type="AlphaFoldDB" id="A0A934JR85"/>
<evidence type="ECO:0000256" key="3">
    <source>
        <dbReference type="ARBA" id="ARBA00034247"/>
    </source>
</evidence>
<keyword evidence="4" id="KW-1133">Transmembrane helix</keyword>
<feature type="transmembrane region" description="Helical" evidence="4">
    <location>
        <begin position="13"/>
        <end position="35"/>
    </location>
</feature>
<dbReference type="NCBIfam" id="TIGR00254">
    <property type="entry name" value="GGDEF"/>
    <property type="match status" value="1"/>
</dbReference>
<dbReference type="SUPFAM" id="SSF55073">
    <property type="entry name" value="Nucleotide cyclase"/>
    <property type="match status" value="1"/>
</dbReference>
<dbReference type="PROSITE" id="PS50887">
    <property type="entry name" value="GGDEF"/>
    <property type="match status" value="1"/>
</dbReference>
<dbReference type="Gene3D" id="3.30.70.270">
    <property type="match status" value="1"/>
</dbReference>
<comment type="catalytic activity">
    <reaction evidence="3">
        <text>2 GTP = 3',3'-c-di-GMP + 2 diphosphate</text>
        <dbReference type="Rhea" id="RHEA:24898"/>
        <dbReference type="ChEBI" id="CHEBI:33019"/>
        <dbReference type="ChEBI" id="CHEBI:37565"/>
        <dbReference type="ChEBI" id="CHEBI:58805"/>
        <dbReference type="EC" id="2.7.7.65"/>
    </reaction>
</comment>
<feature type="transmembrane region" description="Helical" evidence="4">
    <location>
        <begin position="116"/>
        <end position="133"/>
    </location>
</feature>
<evidence type="ECO:0000313" key="6">
    <source>
        <dbReference type="EMBL" id="MBJ7538353.1"/>
    </source>
</evidence>
<sequence>MADDFNHQLNHKLTLRVASISLIAILFAIIFRPLIVSLPSYFTWIAILDFLLVLSVYFIIRSNRLPQWEVAILLSSGIITITPLLLISGGVNSQFTHILPLYPIIAALLGGKWESLCVGIILVFGIIVFSFFGHQVADLTGDIYIEEKSYTRGFWLTITLITSTLFGRFFLKRYNKLTEQLKEENIHDPLTHLFNRRGFNFHFNRNLNQSLLTNSPLSLVLIDIDFFKKVNDKYGHDVGDVCLIEVADTLASNIRKSDILARFGGEEFILVLPETKLNEAANIAEKLRSVIFQRTYSDFNLPLTITLGVANYSEQNTSQLKIIKTADKALYRGKEKGRNRVELA</sequence>
<dbReference type="EMBL" id="JAEMNX010000012">
    <property type="protein sequence ID" value="MBJ7538353.1"/>
    <property type="molecule type" value="Genomic_DNA"/>
</dbReference>
<feature type="transmembrane region" description="Helical" evidence="4">
    <location>
        <begin position="153"/>
        <end position="171"/>
    </location>
</feature>
<dbReference type="Pfam" id="PF00990">
    <property type="entry name" value="GGDEF"/>
    <property type="match status" value="1"/>
</dbReference>
<evidence type="ECO:0000256" key="2">
    <source>
        <dbReference type="ARBA" id="ARBA00012528"/>
    </source>
</evidence>
<dbReference type="PANTHER" id="PTHR45138:SF9">
    <property type="entry name" value="DIGUANYLATE CYCLASE DGCM-RELATED"/>
    <property type="match status" value="1"/>
</dbReference>
<dbReference type="InterPro" id="IPR029787">
    <property type="entry name" value="Nucleotide_cyclase"/>
</dbReference>
<feature type="transmembrane region" description="Helical" evidence="4">
    <location>
        <begin position="41"/>
        <end position="60"/>
    </location>
</feature>
<keyword evidence="4" id="KW-0812">Transmembrane</keyword>
<evidence type="ECO:0000256" key="1">
    <source>
        <dbReference type="ARBA" id="ARBA00001946"/>
    </source>
</evidence>
<protein>
    <recommendedName>
        <fullName evidence="2">diguanylate cyclase</fullName>
        <ecNumber evidence="2">2.7.7.65</ecNumber>
    </recommendedName>
</protein>
<keyword evidence="4" id="KW-0472">Membrane</keyword>
<accession>A0A934JR85</accession>
<evidence type="ECO:0000256" key="4">
    <source>
        <dbReference type="SAM" id="Phobius"/>
    </source>
</evidence>
<dbReference type="PANTHER" id="PTHR45138">
    <property type="entry name" value="REGULATORY COMPONENTS OF SENSORY TRANSDUCTION SYSTEM"/>
    <property type="match status" value="1"/>
</dbReference>